<dbReference type="Proteomes" id="UP000663629">
    <property type="component" value="Plasmid p2"/>
</dbReference>
<keyword evidence="3" id="KW-1185">Reference proteome</keyword>
<organism evidence="2 3">
    <name type="scientific">Paracoccus methylovorus</name>
    <dbReference type="NCBI Taxonomy" id="2812658"/>
    <lineage>
        <taxon>Bacteria</taxon>
        <taxon>Pseudomonadati</taxon>
        <taxon>Pseudomonadota</taxon>
        <taxon>Alphaproteobacteria</taxon>
        <taxon>Rhodobacterales</taxon>
        <taxon>Paracoccaceae</taxon>
        <taxon>Paracoccus</taxon>
    </lineage>
</organism>
<dbReference type="Gene3D" id="3.40.50.1980">
    <property type="entry name" value="Nitrogenase molybdenum iron protein domain"/>
    <property type="match status" value="2"/>
</dbReference>
<dbReference type="PROSITE" id="PS50983">
    <property type="entry name" value="FE_B12_PBP"/>
    <property type="match status" value="1"/>
</dbReference>
<geneLocation type="plasmid" evidence="2 3">
    <name>p2</name>
</geneLocation>
<feature type="domain" description="Fe/B12 periplasmic-binding" evidence="1">
    <location>
        <begin position="37"/>
        <end position="334"/>
    </location>
</feature>
<sequence length="361" mass="37709">MRALILVLALILPAIARAEIVLTDAAGREVRLDRPARNIATNDSLLLLSLALLEPDPVATVAGWGGPQRLDAGLKAAVRARFPAVDDVPEIAGVTPASTSVEPIIAAAPDLFVVTLWDPGWQPLAERLEAAGIPVLFLENSEDHRIDRVTSSARALHLLGRAMGREDRADAFADFASARMEAIRQAVPADAPRPKVLVEGHAAGPCCAVPGRDNMLAQMVALAGGESFGSGGIAGYDGRVAPETLMIDGPAIYVATGGAHLAGAGGFVIGAGIPPQDAQQSLEQVLAGSIRRNIPAVAEGRAHGVSHQLSISALNVVVTECLARWIHPEIFAHLDPQDTLDRINTDFLAVPLSGSFCIDAP</sequence>
<reference evidence="2 3" key="1">
    <citation type="submission" date="2021-02" db="EMBL/GenBank/DDBJ databases">
        <title>Paracoccus methylovroum sp.nov., a new methanol and methylamine utilizing methylotrophic denitrifer.</title>
        <authorList>
            <person name="Timsy T."/>
            <person name="Behrendt U."/>
            <person name="Ulrich A."/>
            <person name="Spanner T."/>
            <person name="Foesel B.U."/>
            <person name="Horn M.A."/>
            <person name="Kolb S."/>
        </authorList>
    </citation>
    <scope>NUCLEOTIDE SEQUENCE [LARGE SCALE GENOMIC DNA]</scope>
    <source>
        <strain evidence="2 3">H4-D09</strain>
        <plasmid evidence="2 3">p2</plasmid>
    </source>
</reference>
<evidence type="ECO:0000313" key="3">
    <source>
        <dbReference type="Proteomes" id="UP000663629"/>
    </source>
</evidence>
<dbReference type="SUPFAM" id="SSF53807">
    <property type="entry name" value="Helical backbone' metal receptor"/>
    <property type="match status" value="1"/>
</dbReference>
<evidence type="ECO:0000259" key="1">
    <source>
        <dbReference type="PROSITE" id="PS50983"/>
    </source>
</evidence>
<dbReference type="InterPro" id="IPR050902">
    <property type="entry name" value="ABC_Transporter_SBP"/>
</dbReference>
<dbReference type="PANTHER" id="PTHR30535">
    <property type="entry name" value="VITAMIN B12-BINDING PROTEIN"/>
    <property type="match status" value="1"/>
</dbReference>
<evidence type="ECO:0000313" key="2">
    <source>
        <dbReference type="EMBL" id="QRZ16216.1"/>
    </source>
</evidence>
<dbReference type="InterPro" id="IPR002491">
    <property type="entry name" value="ABC_transptr_periplasmic_BD"/>
</dbReference>
<dbReference type="EMBL" id="CP070372">
    <property type="protein sequence ID" value="QRZ16216.1"/>
    <property type="molecule type" value="Genomic_DNA"/>
</dbReference>
<dbReference type="PANTHER" id="PTHR30535:SF34">
    <property type="entry name" value="MOLYBDATE-BINDING PROTEIN MOLA"/>
    <property type="match status" value="1"/>
</dbReference>
<protein>
    <submittedName>
        <fullName evidence="2">ABC transporter substrate-binding protein</fullName>
    </submittedName>
</protein>
<keyword evidence="2" id="KW-0614">Plasmid</keyword>
<dbReference type="RefSeq" id="WP_205297100.1">
    <property type="nucleotide sequence ID" value="NZ_CP070372.1"/>
</dbReference>
<accession>A0ABX7JRX0</accession>
<proteinExistence type="predicted"/>
<name>A0ABX7JRX0_9RHOB</name>
<gene>
    <name evidence="2" type="ORF">JWJ88_20825</name>
</gene>
<dbReference type="Pfam" id="PF01497">
    <property type="entry name" value="Peripla_BP_2"/>
    <property type="match status" value="1"/>
</dbReference>